<comment type="caution">
    <text evidence="2">The sequence shown here is derived from an EMBL/GenBank/DDBJ whole genome shotgun (WGS) entry which is preliminary data.</text>
</comment>
<accession>A0AAW9DME6</accession>
<name>A0AAW9DME6_ACIAO</name>
<dbReference type="PROSITE" id="PS00191">
    <property type="entry name" value="CYTOCHROME_B5_1"/>
    <property type="match status" value="1"/>
</dbReference>
<keyword evidence="3" id="KW-1185">Reference proteome</keyword>
<dbReference type="Gene3D" id="3.40.630.30">
    <property type="match status" value="1"/>
</dbReference>
<dbReference type="EMBL" id="JAWXYB010000018">
    <property type="protein sequence ID" value="MDX5930096.1"/>
    <property type="molecule type" value="Genomic_DNA"/>
</dbReference>
<proteinExistence type="predicted"/>
<reference evidence="2 3" key="1">
    <citation type="submission" date="2023-11" db="EMBL/GenBank/DDBJ databases">
        <title>MicrobeMod: A computational toolkit for identifying prokaryotic methylation and restriction-modification with nanopore sequencing.</title>
        <authorList>
            <person name="Crits-Christoph A."/>
            <person name="Kang S.C."/>
            <person name="Lee H."/>
            <person name="Ostrov N."/>
        </authorList>
    </citation>
    <scope>NUCLEOTIDE SEQUENCE [LARGE SCALE GENOMIC DNA]</scope>
    <source>
        <strain evidence="2 3">DSMZ 700</strain>
    </source>
</reference>
<dbReference type="InterPro" id="IPR018506">
    <property type="entry name" value="Cyt_B5_heme-BS"/>
</dbReference>
<organism evidence="2 3">
    <name type="scientific">Acidiphilium acidophilum</name>
    <name type="common">Thiobacillus acidophilus</name>
    <dbReference type="NCBI Taxonomy" id="76588"/>
    <lineage>
        <taxon>Bacteria</taxon>
        <taxon>Pseudomonadati</taxon>
        <taxon>Pseudomonadota</taxon>
        <taxon>Alphaproteobacteria</taxon>
        <taxon>Acetobacterales</taxon>
        <taxon>Acidocellaceae</taxon>
        <taxon>Acidiphilium</taxon>
    </lineage>
</organism>
<dbReference type="RefSeq" id="WP_319613062.1">
    <property type="nucleotide sequence ID" value="NZ_JAWXYB010000018.1"/>
</dbReference>
<dbReference type="GO" id="GO:0020037">
    <property type="term" value="F:heme binding"/>
    <property type="evidence" value="ECO:0007669"/>
    <property type="project" value="InterPro"/>
</dbReference>
<dbReference type="InterPro" id="IPR017469">
    <property type="entry name" value="PEP-CTERM_FemAB-rel"/>
</dbReference>
<dbReference type="InterPro" id="IPR038740">
    <property type="entry name" value="BioF2-like_GNAT_dom"/>
</dbReference>
<evidence type="ECO:0000313" key="3">
    <source>
        <dbReference type="Proteomes" id="UP001279553"/>
    </source>
</evidence>
<dbReference type="SUPFAM" id="SSF55729">
    <property type="entry name" value="Acyl-CoA N-acyltransferases (Nat)"/>
    <property type="match status" value="2"/>
</dbReference>
<dbReference type="PANTHER" id="PTHR36174:SF1">
    <property type="entry name" value="LIPID II:GLYCINE GLYCYLTRANSFERASE"/>
    <property type="match status" value="1"/>
</dbReference>
<dbReference type="NCBIfam" id="TIGR03019">
    <property type="entry name" value="pepcterm_femAB"/>
    <property type="match status" value="1"/>
</dbReference>
<dbReference type="PANTHER" id="PTHR36174">
    <property type="entry name" value="LIPID II:GLYCINE GLYCYLTRANSFERASE"/>
    <property type="match status" value="1"/>
</dbReference>
<dbReference type="InterPro" id="IPR050644">
    <property type="entry name" value="PG_Glycine_Bridge_Synth"/>
</dbReference>
<dbReference type="Pfam" id="PF13480">
    <property type="entry name" value="Acetyltransf_6"/>
    <property type="match status" value="1"/>
</dbReference>
<feature type="domain" description="BioF2-like acetyltransferase" evidence="1">
    <location>
        <begin position="158"/>
        <end position="278"/>
    </location>
</feature>
<protein>
    <submittedName>
        <fullName evidence="2">FemAB family PEP-CTERM system-associated protein</fullName>
    </submittedName>
</protein>
<evidence type="ECO:0000259" key="1">
    <source>
        <dbReference type="Pfam" id="PF13480"/>
    </source>
</evidence>
<dbReference type="InterPro" id="IPR016181">
    <property type="entry name" value="Acyl_CoA_acyltransferase"/>
</dbReference>
<sequence>MSVTCRIMDDGDVAAWDGFVQAHPAGTFFHRSGWHRVIGEAFGQRPHFMLAERAGRICGVFPLVHMRSRLFRRNTLVSTPFCVLGGPLGEDEAVDQALVEAGLALMISLGAESCEMRTLEGGFAGPGWVAGPAIYDIFRRSIPPDEEACLKAIPRKQRAVVRKAIDLGLTSTIDRDWRRFFGLYAESVHNLGTPVFPAKYFRLLLEVFGDAAEILTVFDGDKPLCGVLSFIDKREILPYYAGGGIAARGRGGHDFMYWQVVRRAISLGCDTFDFGRSKRETGPHKFKTNWGFTPTPLGYQFYLRPGASMPDTNPLSPKYQRKIEMWKRLPLGVANALGPMIVRGLG</sequence>
<gene>
    <name evidence="2" type="ORF">SIL87_04865</name>
</gene>
<dbReference type="Proteomes" id="UP001279553">
    <property type="component" value="Unassembled WGS sequence"/>
</dbReference>
<dbReference type="AlphaFoldDB" id="A0AAW9DME6"/>
<evidence type="ECO:0000313" key="2">
    <source>
        <dbReference type="EMBL" id="MDX5930096.1"/>
    </source>
</evidence>